<keyword evidence="2" id="KW-1185">Reference proteome</keyword>
<dbReference type="Pfam" id="PF09837">
    <property type="entry name" value="DUF2064"/>
    <property type="match status" value="1"/>
</dbReference>
<dbReference type="SUPFAM" id="SSF53448">
    <property type="entry name" value="Nucleotide-diphospho-sugar transferases"/>
    <property type="match status" value="1"/>
</dbReference>
<dbReference type="Proteomes" id="UP001564626">
    <property type="component" value="Unassembled WGS sequence"/>
</dbReference>
<dbReference type="PANTHER" id="PTHR36529">
    <property type="entry name" value="SLL1095 PROTEIN"/>
    <property type="match status" value="1"/>
</dbReference>
<protein>
    <submittedName>
        <fullName evidence="1">DUF2064 domain-containing protein</fullName>
    </submittedName>
</protein>
<dbReference type="Gene3D" id="3.90.550.10">
    <property type="entry name" value="Spore Coat Polysaccharide Biosynthesis Protein SpsA, Chain A"/>
    <property type="match status" value="1"/>
</dbReference>
<comment type="caution">
    <text evidence="1">The sequence shown here is derived from an EMBL/GenBank/DDBJ whole genome shotgun (WGS) entry which is preliminary data.</text>
</comment>
<dbReference type="PANTHER" id="PTHR36529:SF1">
    <property type="entry name" value="GLYCOSYLTRANSFERASE"/>
    <property type="match status" value="1"/>
</dbReference>
<dbReference type="RefSeq" id="WP_345365579.1">
    <property type="nucleotide sequence ID" value="NZ_BAABII010000016.1"/>
</dbReference>
<dbReference type="InterPro" id="IPR029044">
    <property type="entry name" value="Nucleotide-diphossugar_trans"/>
</dbReference>
<dbReference type="InterPro" id="IPR018641">
    <property type="entry name" value="Trfase_1_rSAM/seldom-assoc"/>
</dbReference>
<accession>A0ABV4CGJ8</accession>
<name>A0ABV4CGJ8_9PSEU</name>
<gene>
    <name evidence="1" type="ORF">AB8O55_12545</name>
</gene>
<organism evidence="1 2">
    <name type="scientific">Saccharopolyspora cebuensis</name>
    <dbReference type="NCBI Taxonomy" id="418759"/>
    <lineage>
        <taxon>Bacteria</taxon>
        <taxon>Bacillati</taxon>
        <taxon>Actinomycetota</taxon>
        <taxon>Actinomycetes</taxon>
        <taxon>Pseudonocardiales</taxon>
        <taxon>Pseudonocardiaceae</taxon>
        <taxon>Saccharopolyspora</taxon>
    </lineage>
</organism>
<dbReference type="EMBL" id="JBGEHV010000019">
    <property type="protein sequence ID" value="MEY8040225.1"/>
    <property type="molecule type" value="Genomic_DNA"/>
</dbReference>
<reference evidence="1 2" key="1">
    <citation type="submission" date="2024-08" db="EMBL/GenBank/DDBJ databases">
        <title>Genome mining of Saccharopolyspora cebuensis PGLac3 from Nigerian medicinal plant.</title>
        <authorList>
            <person name="Ezeobiora C.E."/>
            <person name="Igbokwe N.H."/>
            <person name="Amin D.H."/>
            <person name="Mendie U.E."/>
        </authorList>
    </citation>
    <scope>NUCLEOTIDE SEQUENCE [LARGE SCALE GENOMIC DNA]</scope>
    <source>
        <strain evidence="1 2">PGLac3</strain>
    </source>
</reference>
<proteinExistence type="predicted"/>
<evidence type="ECO:0000313" key="1">
    <source>
        <dbReference type="EMBL" id="MEY8040225.1"/>
    </source>
</evidence>
<evidence type="ECO:0000313" key="2">
    <source>
        <dbReference type="Proteomes" id="UP001564626"/>
    </source>
</evidence>
<sequence>MSRAVILVVAKAPRPGEAKTRLAASIGPVAAAEIAAASLLDTLEAVCAVPDAAVRVAWTGELAGARRDAEVGDALARTSVFPQCGGGLAERLAAAHRQVAEELPTTPVLQIGMDTPQITGPLLAESIEPLRTAGGPGAVLGPADDGGWWALGLRDPRQARLLRGVAMSAEDTGRRTEEALRAVLPAVGPLPGLADVDTIADARQVAALIPDSRFSDAVRHHVGVGR</sequence>